<evidence type="ECO:0000313" key="1">
    <source>
        <dbReference type="EMBL" id="KKM07959.1"/>
    </source>
</evidence>
<dbReference type="EMBL" id="LAZR01015658">
    <property type="protein sequence ID" value="KKM07959.1"/>
    <property type="molecule type" value="Genomic_DNA"/>
</dbReference>
<evidence type="ECO:0008006" key="2">
    <source>
        <dbReference type="Google" id="ProtNLM"/>
    </source>
</evidence>
<dbReference type="Pfam" id="PF05015">
    <property type="entry name" value="HigB-like_toxin"/>
    <property type="match status" value="1"/>
</dbReference>
<reference evidence="1" key="1">
    <citation type="journal article" date="2015" name="Nature">
        <title>Complex archaea that bridge the gap between prokaryotes and eukaryotes.</title>
        <authorList>
            <person name="Spang A."/>
            <person name="Saw J.H."/>
            <person name="Jorgensen S.L."/>
            <person name="Zaremba-Niedzwiedzka K."/>
            <person name="Martijn J."/>
            <person name="Lind A.E."/>
            <person name="van Eijk R."/>
            <person name="Schleper C."/>
            <person name="Guy L."/>
            <person name="Ettema T.J."/>
        </authorList>
    </citation>
    <scope>NUCLEOTIDE SEQUENCE</scope>
</reference>
<accession>A0A0F9HA08</accession>
<dbReference type="Gene3D" id="3.30.2310.20">
    <property type="entry name" value="RelE-like"/>
    <property type="match status" value="1"/>
</dbReference>
<dbReference type="PANTHER" id="PTHR40266">
    <property type="entry name" value="TOXIN HIGB-1"/>
    <property type="match status" value="1"/>
</dbReference>
<dbReference type="SUPFAM" id="SSF143011">
    <property type="entry name" value="RelE-like"/>
    <property type="match status" value="1"/>
</dbReference>
<comment type="caution">
    <text evidence="1">The sequence shown here is derived from an EMBL/GenBank/DDBJ whole genome shotgun (WGS) entry which is preliminary data.</text>
</comment>
<dbReference type="AlphaFoldDB" id="A0A0F9HA08"/>
<organism evidence="1">
    <name type="scientific">marine sediment metagenome</name>
    <dbReference type="NCBI Taxonomy" id="412755"/>
    <lineage>
        <taxon>unclassified sequences</taxon>
        <taxon>metagenomes</taxon>
        <taxon>ecological metagenomes</taxon>
    </lineage>
</organism>
<dbReference type="PANTHER" id="PTHR40266:SF2">
    <property type="entry name" value="TOXIN HIGB-1"/>
    <property type="match status" value="1"/>
</dbReference>
<name>A0A0F9HA08_9ZZZZ</name>
<protein>
    <recommendedName>
        <fullName evidence="2">Peptidase</fullName>
    </recommendedName>
</protein>
<gene>
    <name evidence="1" type="ORF">LCGC14_1728640</name>
</gene>
<dbReference type="InterPro" id="IPR007711">
    <property type="entry name" value="HigB-1"/>
</dbReference>
<sequence length="93" mass="10648">MGIKTFKHKGLKRFFKTGSKAKIKPSHAKQLALILDRLNSSCKVQDMNYPGSDFHGLKGKLKGFYSVHVSGNWVVIFHFEGNNVYDVDYLDYH</sequence>
<proteinExistence type="predicted"/>
<dbReference type="InterPro" id="IPR035093">
    <property type="entry name" value="RelE/ParE_toxin_dom_sf"/>
</dbReference>